<comment type="cofactor">
    <cofactor evidence="2">
        <name>Zn(2+)</name>
        <dbReference type="ChEBI" id="CHEBI:29105"/>
    </cofactor>
</comment>
<comment type="subunit">
    <text evidence="5">Homodimer.</text>
</comment>
<evidence type="ECO:0000256" key="2">
    <source>
        <dbReference type="ARBA" id="ARBA00001947"/>
    </source>
</evidence>
<reference evidence="19 20" key="1">
    <citation type="submission" date="2015-07" db="EMBL/GenBank/DDBJ databases">
        <title>Comparative genomics of the Sigatoka disease complex on banana suggests a link between parallel evolutionary changes in Pseudocercospora fijiensis and Pseudocercospora eumusae and increased virulence on the banana host.</title>
        <authorList>
            <person name="Chang T.-C."/>
            <person name="Salvucci A."/>
            <person name="Crous P.W."/>
            <person name="Stergiopoulos I."/>
        </authorList>
    </citation>
    <scope>NUCLEOTIDE SEQUENCE [LARGE SCALE GENOMIC DNA]</scope>
    <source>
        <strain evidence="19 20">CBS 116634</strain>
    </source>
</reference>
<proteinExistence type="inferred from homology"/>
<dbReference type="NCBIfam" id="TIGR00209">
    <property type="entry name" value="galT_1"/>
    <property type="match status" value="1"/>
</dbReference>
<keyword evidence="14 15" id="KW-0119">Carbohydrate metabolism</keyword>
<evidence type="ECO:0000256" key="14">
    <source>
        <dbReference type="ARBA" id="ARBA00023277"/>
    </source>
</evidence>
<keyword evidence="13 15" id="KW-0299">Galactose metabolism</keyword>
<feature type="domain" description="Galactose-1-phosphate uridyl transferase N-terminal" evidence="17">
    <location>
        <begin position="73"/>
        <end position="272"/>
    </location>
</feature>
<evidence type="ECO:0000259" key="17">
    <source>
        <dbReference type="Pfam" id="PF01087"/>
    </source>
</evidence>
<dbReference type="Proteomes" id="UP000073492">
    <property type="component" value="Unassembled WGS sequence"/>
</dbReference>
<evidence type="ECO:0000256" key="15">
    <source>
        <dbReference type="RuleBase" id="RU000506"/>
    </source>
</evidence>
<evidence type="ECO:0000256" key="16">
    <source>
        <dbReference type="SAM" id="Coils"/>
    </source>
</evidence>
<comment type="pathway">
    <text evidence="3 15">Carbohydrate metabolism; galactose metabolism.</text>
</comment>
<feature type="domain" description="Galactose-1-phosphate uridyl transferase C-terminal" evidence="18">
    <location>
        <begin position="279"/>
        <end position="435"/>
    </location>
</feature>
<keyword evidence="20" id="KW-1185">Reference proteome</keyword>
<dbReference type="InterPro" id="IPR019779">
    <property type="entry name" value="GalP_UDPtransf1_His-AS"/>
</dbReference>
<dbReference type="Pfam" id="PF01087">
    <property type="entry name" value="GalP_UDP_transf"/>
    <property type="match status" value="1"/>
</dbReference>
<evidence type="ECO:0000313" key="20">
    <source>
        <dbReference type="Proteomes" id="UP000073492"/>
    </source>
</evidence>
<evidence type="ECO:0000256" key="6">
    <source>
        <dbReference type="ARBA" id="ARBA00012384"/>
    </source>
</evidence>
<dbReference type="InterPro" id="IPR001937">
    <property type="entry name" value="GalP_UDPtransf1"/>
</dbReference>
<dbReference type="InterPro" id="IPR005850">
    <property type="entry name" value="GalP_Utransf_C"/>
</dbReference>
<dbReference type="SUPFAM" id="SSF54197">
    <property type="entry name" value="HIT-like"/>
    <property type="match status" value="2"/>
</dbReference>
<evidence type="ECO:0000256" key="12">
    <source>
        <dbReference type="ARBA" id="ARBA00023004"/>
    </source>
</evidence>
<comment type="caution">
    <text evidence="19">The sequence shown here is derived from an EMBL/GenBank/DDBJ whole genome shotgun (WGS) entry which is preliminary data.</text>
</comment>
<comment type="catalytic activity">
    <reaction evidence="1 15">
        <text>alpha-D-galactose 1-phosphate + UDP-alpha-D-glucose = alpha-D-glucose 1-phosphate + UDP-alpha-D-galactose</text>
        <dbReference type="Rhea" id="RHEA:13989"/>
        <dbReference type="ChEBI" id="CHEBI:58336"/>
        <dbReference type="ChEBI" id="CHEBI:58601"/>
        <dbReference type="ChEBI" id="CHEBI:58885"/>
        <dbReference type="ChEBI" id="CHEBI:66914"/>
        <dbReference type="EC" id="2.7.7.12"/>
    </reaction>
</comment>
<dbReference type="PANTHER" id="PTHR11943:SF1">
    <property type="entry name" value="GALACTOSE-1-PHOSPHATE URIDYLYLTRANSFERASE"/>
    <property type="match status" value="1"/>
</dbReference>
<dbReference type="GO" id="GO:0005737">
    <property type="term" value="C:cytoplasm"/>
    <property type="evidence" value="ECO:0007669"/>
    <property type="project" value="TreeGrafter"/>
</dbReference>
<evidence type="ECO:0000256" key="11">
    <source>
        <dbReference type="ARBA" id="ARBA00022833"/>
    </source>
</evidence>
<dbReference type="PANTHER" id="PTHR11943">
    <property type="entry name" value="GALACTOSE-1-PHOSPHATE URIDYLYLTRANSFERASE"/>
    <property type="match status" value="1"/>
</dbReference>
<comment type="similarity">
    <text evidence="4 15">Belongs to the galactose-1-phosphate uridylyltransferase type 1 family.</text>
</comment>
<dbReference type="STRING" id="113226.A0A139IVK5"/>
<evidence type="ECO:0000256" key="7">
    <source>
        <dbReference type="ARBA" id="ARBA00016340"/>
    </source>
</evidence>
<dbReference type="EC" id="2.7.7.12" evidence="6 15"/>
<feature type="coiled-coil region" evidence="16">
    <location>
        <begin position="342"/>
        <end position="369"/>
    </location>
</feature>
<name>A0A139IVK5_9PEZI</name>
<evidence type="ECO:0000259" key="18">
    <source>
        <dbReference type="Pfam" id="PF02744"/>
    </source>
</evidence>
<protein>
    <recommendedName>
        <fullName evidence="7 15">Galactose-1-phosphate uridylyltransferase</fullName>
        <ecNumber evidence="6 15">2.7.7.12</ecNumber>
    </recommendedName>
</protein>
<gene>
    <name evidence="19" type="ORF">AC579_2720</name>
</gene>
<organism evidence="19 20">
    <name type="scientific">Pseudocercospora musae</name>
    <dbReference type="NCBI Taxonomy" id="113226"/>
    <lineage>
        <taxon>Eukaryota</taxon>
        <taxon>Fungi</taxon>
        <taxon>Dikarya</taxon>
        <taxon>Ascomycota</taxon>
        <taxon>Pezizomycotina</taxon>
        <taxon>Dothideomycetes</taxon>
        <taxon>Dothideomycetidae</taxon>
        <taxon>Mycosphaerellales</taxon>
        <taxon>Mycosphaerellaceae</taxon>
        <taxon>Pseudocercospora</taxon>
    </lineage>
</organism>
<accession>A0A139IVK5</accession>
<dbReference type="CDD" id="cd00608">
    <property type="entry name" value="GalT"/>
    <property type="match status" value="1"/>
</dbReference>
<dbReference type="InterPro" id="IPR005849">
    <property type="entry name" value="GalP_Utransf_N"/>
</dbReference>
<dbReference type="FunFam" id="3.30.428.10:FF:000009">
    <property type="entry name" value="Galactose-1-phosphate uridylyltransferase"/>
    <property type="match status" value="1"/>
</dbReference>
<evidence type="ECO:0000256" key="3">
    <source>
        <dbReference type="ARBA" id="ARBA00004947"/>
    </source>
</evidence>
<dbReference type="GO" id="GO:0008108">
    <property type="term" value="F:UDP-glucose:hexose-1-phosphate uridylyltransferase activity"/>
    <property type="evidence" value="ECO:0007669"/>
    <property type="project" value="UniProtKB-EC"/>
</dbReference>
<evidence type="ECO:0000256" key="8">
    <source>
        <dbReference type="ARBA" id="ARBA00022679"/>
    </source>
</evidence>
<dbReference type="InterPro" id="IPR036265">
    <property type="entry name" value="HIT-like_sf"/>
</dbReference>
<sequence>MRRLLHASTLVDSASGGIRLPGGSAYIYVYRSVPEPEVTTYVRSITPTRADSPFSPHAECLNASSMQGNILDDISHRRYNPLRGSWVLVSPHRTKRPWQGQQEEPSKNVLPQYDPSCYLCPRNKRAQGDTNPDYERTFVFVNDYSAVKEEQAGYHPPKESGTLASRLLRAESTQGKCYVITFSPAHNLTLADMPPQDILPVIDTWTKIYTSHLDPHSPLAKAANFNALPNGTSIEVPKDQYRYMQIFENKGAAMGCSNPHPHGQVWTTTSLPEEPSLELQNLKQYRKDQNGSHLLVDYAKLESETGERTVFENESFWAGCPWWATWPFEIMVIAKSHKRALVDFSQTEKEDLAETIAEITRRYDNLFETNFPYSMGLHQAPLTGTDEEIESSHFHIHFYPPLLRSATVRKFLVGYEMMAEPQRDITPEQAAKRLRGCGGELYRKKL</sequence>
<keyword evidence="16" id="KW-0175">Coiled coil</keyword>
<keyword evidence="8 15" id="KW-0808">Transferase</keyword>
<dbReference type="GO" id="GO:0033499">
    <property type="term" value="P:galactose catabolic process via UDP-galactose, Leloir pathway"/>
    <property type="evidence" value="ECO:0007669"/>
    <property type="project" value="TreeGrafter"/>
</dbReference>
<dbReference type="AlphaFoldDB" id="A0A139IVK5"/>
<keyword evidence="11" id="KW-0862">Zinc</keyword>
<evidence type="ECO:0000256" key="9">
    <source>
        <dbReference type="ARBA" id="ARBA00022695"/>
    </source>
</evidence>
<dbReference type="EMBL" id="LFZO01000004">
    <property type="protein sequence ID" value="KXT18680.1"/>
    <property type="molecule type" value="Genomic_DNA"/>
</dbReference>
<dbReference type="Pfam" id="PF02744">
    <property type="entry name" value="GalP_UDP_tr_C"/>
    <property type="match status" value="1"/>
</dbReference>
<dbReference type="PROSITE" id="PS00117">
    <property type="entry name" value="GAL_P_UDP_TRANSF_I"/>
    <property type="match status" value="1"/>
</dbReference>
<keyword evidence="10 15" id="KW-0479">Metal-binding</keyword>
<dbReference type="FunFam" id="3.30.428.10:FF:000001">
    <property type="entry name" value="Galactose-1-phosphate uridylyltransferase"/>
    <property type="match status" value="1"/>
</dbReference>
<dbReference type="Gene3D" id="3.30.428.10">
    <property type="entry name" value="HIT-like"/>
    <property type="match status" value="2"/>
</dbReference>
<evidence type="ECO:0000256" key="4">
    <source>
        <dbReference type="ARBA" id="ARBA00010951"/>
    </source>
</evidence>
<evidence type="ECO:0000256" key="1">
    <source>
        <dbReference type="ARBA" id="ARBA00001107"/>
    </source>
</evidence>
<evidence type="ECO:0000256" key="5">
    <source>
        <dbReference type="ARBA" id="ARBA00011738"/>
    </source>
</evidence>
<dbReference type="UniPathway" id="UPA00214"/>
<keyword evidence="12" id="KW-0408">Iron</keyword>
<evidence type="ECO:0000256" key="13">
    <source>
        <dbReference type="ARBA" id="ARBA00023144"/>
    </source>
</evidence>
<dbReference type="OrthoDB" id="418412at2759"/>
<dbReference type="GO" id="GO:0008270">
    <property type="term" value="F:zinc ion binding"/>
    <property type="evidence" value="ECO:0007669"/>
    <property type="project" value="InterPro"/>
</dbReference>
<evidence type="ECO:0000313" key="19">
    <source>
        <dbReference type="EMBL" id="KXT18680.1"/>
    </source>
</evidence>
<keyword evidence="9 15" id="KW-0548">Nucleotidyltransferase</keyword>
<evidence type="ECO:0000256" key="10">
    <source>
        <dbReference type="ARBA" id="ARBA00022723"/>
    </source>
</evidence>